<dbReference type="SUPFAM" id="SSF55277">
    <property type="entry name" value="GYF domain"/>
    <property type="match status" value="1"/>
</dbReference>
<dbReference type="InParanoid" id="D7TGP7"/>
<sequence length="172" mass="19198">MERKQLLLSPAEQLRLLNEVPEVIPDLEEFDPAAEDSYNDEKHGDKGSLGTIPTYKTLDENMDAKGYLMCVADAAEIMELMDKGEIEQIPEDTNEKKTSSEPECEAWHCLGPLGERPGPFSPALLKIWSELNLGASRYKVWKVGHSPEEAIPLGDALCQLFPEKSKKNLNSI</sequence>
<dbReference type="PANTHER" id="PTHR46851:SF23">
    <property type="entry name" value="SWIB_MDM2 DOMAIN-CONTAINING PROTEIN"/>
    <property type="match status" value="1"/>
</dbReference>
<dbReference type="InterPro" id="IPR035445">
    <property type="entry name" value="GYF-like_dom_sf"/>
</dbReference>
<reference evidence="3" key="1">
    <citation type="journal article" date="2007" name="Nature">
        <title>The grapevine genome sequence suggests ancestral hexaploidization in major angiosperm phyla.</title>
        <authorList>
            <consortium name="The French-Italian Public Consortium for Grapevine Genome Characterization."/>
            <person name="Jaillon O."/>
            <person name="Aury J.-M."/>
            <person name="Noel B."/>
            <person name="Policriti A."/>
            <person name="Clepet C."/>
            <person name="Casagrande A."/>
            <person name="Choisne N."/>
            <person name="Aubourg S."/>
            <person name="Vitulo N."/>
            <person name="Jubin C."/>
            <person name="Vezzi A."/>
            <person name="Legeai F."/>
            <person name="Hugueney P."/>
            <person name="Dasilva C."/>
            <person name="Horner D."/>
            <person name="Mica E."/>
            <person name="Jublot D."/>
            <person name="Poulain J."/>
            <person name="Bruyere C."/>
            <person name="Billault A."/>
            <person name="Segurens B."/>
            <person name="Gouyvenoux M."/>
            <person name="Ugarte E."/>
            <person name="Cattonaro F."/>
            <person name="Anthouard V."/>
            <person name="Vico V."/>
            <person name="Del Fabbro C."/>
            <person name="Alaux M."/>
            <person name="Di Gaspero G."/>
            <person name="Dumas V."/>
            <person name="Felice N."/>
            <person name="Paillard S."/>
            <person name="Juman I."/>
            <person name="Moroldo M."/>
            <person name="Scalabrin S."/>
            <person name="Canaguier A."/>
            <person name="Le Clainche I."/>
            <person name="Malacrida G."/>
            <person name="Durand E."/>
            <person name="Pesole G."/>
            <person name="Laucou V."/>
            <person name="Chatelet P."/>
            <person name="Merdinoglu D."/>
            <person name="Delledonne M."/>
            <person name="Pezzotti M."/>
            <person name="Lecharny A."/>
            <person name="Scarpelli C."/>
            <person name="Artiguenave F."/>
            <person name="Pe M.E."/>
            <person name="Valle G."/>
            <person name="Morgante M."/>
            <person name="Caboche M."/>
            <person name="Adam-Blondon A.-F."/>
            <person name="Weissenbach J."/>
            <person name="Quetier F."/>
            <person name="Wincker P."/>
        </authorList>
    </citation>
    <scope>NUCLEOTIDE SEQUENCE [LARGE SCALE GENOMIC DNA]</scope>
    <source>
        <strain evidence="3">cv. Pinot noir / PN40024</strain>
    </source>
</reference>
<accession>D7TGP7</accession>
<dbReference type="AlphaFoldDB" id="D7TGP7"/>
<dbReference type="InterPro" id="IPR045894">
    <property type="entry name" value="At5g08430-like"/>
</dbReference>
<evidence type="ECO:0000313" key="2">
    <source>
        <dbReference type="EMBL" id="CBI29669.3"/>
    </source>
</evidence>
<evidence type="ECO:0000313" key="3">
    <source>
        <dbReference type="Proteomes" id="UP000009183"/>
    </source>
</evidence>
<evidence type="ECO:0008006" key="4">
    <source>
        <dbReference type="Google" id="ProtNLM"/>
    </source>
</evidence>
<organism evidence="2 3">
    <name type="scientific">Vitis vinifera</name>
    <name type="common">Grape</name>
    <dbReference type="NCBI Taxonomy" id="29760"/>
    <lineage>
        <taxon>Eukaryota</taxon>
        <taxon>Viridiplantae</taxon>
        <taxon>Streptophyta</taxon>
        <taxon>Embryophyta</taxon>
        <taxon>Tracheophyta</taxon>
        <taxon>Spermatophyta</taxon>
        <taxon>Magnoliopsida</taxon>
        <taxon>eudicotyledons</taxon>
        <taxon>Gunneridae</taxon>
        <taxon>Pentapetalae</taxon>
        <taxon>rosids</taxon>
        <taxon>Vitales</taxon>
        <taxon>Vitaceae</taxon>
        <taxon>Viteae</taxon>
        <taxon>Vitis</taxon>
    </lineage>
</organism>
<dbReference type="Gene3D" id="3.30.1490.40">
    <property type="match status" value="1"/>
</dbReference>
<dbReference type="HOGENOM" id="CLU_1340591_0_0_1"/>
<dbReference type="eggNOG" id="ENOG502SGPR">
    <property type="taxonomic scope" value="Eukaryota"/>
</dbReference>
<dbReference type="EMBL" id="FN595990">
    <property type="protein sequence ID" value="CBI29669.3"/>
    <property type="molecule type" value="Genomic_DNA"/>
</dbReference>
<dbReference type="PaxDb" id="29760-VIT_12s0035g01410.t01"/>
<protein>
    <recommendedName>
        <fullName evidence="4">GYF domain-containing protein</fullName>
    </recommendedName>
</protein>
<feature type="region of interest" description="Disordered" evidence="1">
    <location>
        <begin position="27"/>
        <end position="46"/>
    </location>
</feature>
<dbReference type="PANTHER" id="PTHR46851">
    <property type="entry name" value="OS01G0884500 PROTEIN"/>
    <property type="match status" value="1"/>
</dbReference>
<proteinExistence type="predicted"/>
<name>D7TGP7_VITVI</name>
<feature type="compositionally biased region" description="Acidic residues" evidence="1">
    <location>
        <begin position="27"/>
        <end position="38"/>
    </location>
</feature>
<keyword evidence="3" id="KW-1185">Reference proteome</keyword>
<evidence type="ECO:0000256" key="1">
    <source>
        <dbReference type="SAM" id="MobiDB-lite"/>
    </source>
</evidence>
<gene>
    <name evidence="2" type="ordered locus">VIT_12s0035g01410</name>
</gene>
<dbReference type="Proteomes" id="UP000009183">
    <property type="component" value="Chromosome 12"/>
</dbReference>